<evidence type="ECO:0000313" key="2">
    <source>
        <dbReference type="EMBL" id="RPA72664.1"/>
    </source>
</evidence>
<proteinExistence type="predicted"/>
<name>A0A3N4HSM1_ASCIM</name>
<feature type="region of interest" description="Disordered" evidence="1">
    <location>
        <begin position="83"/>
        <end position="156"/>
    </location>
</feature>
<evidence type="ECO:0000313" key="3">
    <source>
        <dbReference type="Proteomes" id="UP000275078"/>
    </source>
</evidence>
<dbReference type="Proteomes" id="UP000275078">
    <property type="component" value="Unassembled WGS sequence"/>
</dbReference>
<keyword evidence="3" id="KW-1185">Reference proteome</keyword>
<feature type="compositionally biased region" description="Polar residues" evidence="1">
    <location>
        <begin position="17"/>
        <end position="38"/>
    </location>
</feature>
<feature type="region of interest" description="Disordered" evidence="1">
    <location>
        <begin position="168"/>
        <end position="196"/>
    </location>
</feature>
<gene>
    <name evidence="2" type="ORF">BJ508DRAFT_314544</name>
</gene>
<feature type="region of interest" description="Disordered" evidence="1">
    <location>
        <begin position="1"/>
        <end position="60"/>
    </location>
</feature>
<sequence>MPRSRARIIDASGHAYDTQSLHPATPRSVPNSSYNTITIPGEWDDSPPITIRHKSHSSQALPSLSIKGLSLHEVKDYESKRMGKDKVNDWLSQPPASGGGWEYPPKPEKRHRRSRSRVRFAGPEEERSSGGENYVYGELGSLRDGEGSSRRQSRGVYGDRLEVGDWMDHVPEEQKRSSRRGYRGRSVPPPSAEERARPVERIRVGVLEAWIRDLEHGPDIKENIRADFVDGAKCLYMVLGEADERKAGSSEESKRR</sequence>
<protein>
    <submittedName>
        <fullName evidence="2">Uncharacterized protein</fullName>
    </submittedName>
</protein>
<dbReference type="EMBL" id="ML119852">
    <property type="protein sequence ID" value="RPA72664.1"/>
    <property type="molecule type" value="Genomic_DNA"/>
</dbReference>
<dbReference type="AlphaFoldDB" id="A0A3N4HSM1"/>
<organism evidence="2 3">
    <name type="scientific">Ascobolus immersus RN42</name>
    <dbReference type="NCBI Taxonomy" id="1160509"/>
    <lineage>
        <taxon>Eukaryota</taxon>
        <taxon>Fungi</taxon>
        <taxon>Dikarya</taxon>
        <taxon>Ascomycota</taxon>
        <taxon>Pezizomycotina</taxon>
        <taxon>Pezizomycetes</taxon>
        <taxon>Pezizales</taxon>
        <taxon>Ascobolaceae</taxon>
        <taxon>Ascobolus</taxon>
    </lineage>
</organism>
<evidence type="ECO:0000256" key="1">
    <source>
        <dbReference type="SAM" id="MobiDB-lite"/>
    </source>
</evidence>
<accession>A0A3N4HSM1</accession>
<reference evidence="2 3" key="1">
    <citation type="journal article" date="2018" name="Nat. Ecol. Evol.">
        <title>Pezizomycetes genomes reveal the molecular basis of ectomycorrhizal truffle lifestyle.</title>
        <authorList>
            <person name="Murat C."/>
            <person name="Payen T."/>
            <person name="Noel B."/>
            <person name="Kuo A."/>
            <person name="Morin E."/>
            <person name="Chen J."/>
            <person name="Kohler A."/>
            <person name="Krizsan K."/>
            <person name="Balestrini R."/>
            <person name="Da Silva C."/>
            <person name="Montanini B."/>
            <person name="Hainaut M."/>
            <person name="Levati E."/>
            <person name="Barry K.W."/>
            <person name="Belfiori B."/>
            <person name="Cichocki N."/>
            <person name="Clum A."/>
            <person name="Dockter R.B."/>
            <person name="Fauchery L."/>
            <person name="Guy J."/>
            <person name="Iotti M."/>
            <person name="Le Tacon F."/>
            <person name="Lindquist E.A."/>
            <person name="Lipzen A."/>
            <person name="Malagnac F."/>
            <person name="Mello A."/>
            <person name="Molinier V."/>
            <person name="Miyauchi S."/>
            <person name="Poulain J."/>
            <person name="Riccioni C."/>
            <person name="Rubini A."/>
            <person name="Sitrit Y."/>
            <person name="Splivallo R."/>
            <person name="Traeger S."/>
            <person name="Wang M."/>
            <person name="Zifcakova L."/>
            <person name="Wipf D."/>
            <person name="Zambonelli A."/>
            <person name="Paolocci F."/>
            <person name="Nowrousian M."/>
            <person name="Ottonello S."/>
            <person name="Baldrian P."/>
            <person name="Spatafora J.W."/>
            <person name="Henrissat B."/>
            <person name="Nagy L.G."/>
            <person name="Aury J.M."/>
            <person name="Wincker P."/>
            <person name="Grigoriev I.V."/>
            <person name="Bonfante P."/>
            <person name="Martin F.M."/>
        </authorList>
    </citation>
    <scope>NUCLEOTIDE SEQUENCE [LARGE SCALE GENOMIC DNA]</scope>
    <source>
        <strain evidence="2 3">RN42</strain>
    </source>
</reference>
<feature type="compositionally biased region" description="Basic residues" evidence="1">
    <location>
        <begin position="108"/>
        <end position="118"/>
    </location>
</feature>